<dbReference type="Proteomes" id="UP000001072">
    <property type="component" value="Unassembled WGS sequence"/>
</dbReference>
<dbReference type="GO" id="GO:0003700">
    <property type="term" value="F:DNA-binding transcription factor activity"/>
    <property type="evidence" value="ECO:0007669"/>
    <property type="project" value="InterPro"/>
</dbReference>
<feature type="compositionally biased region" description="Polar residues" evidence="2">
    <location>
        <begin position="422"/>
        <end position="452"/>
    </location>
</feature>
<dbReference type="RefSeq" id="XP_007419063.1">
    <property type="nucleotide sequence ID" value="XM_007419001.1"/>
</dbReference>
<feature type="compositionally biased region" description="Polar residues" evidence="2">
    <location>
        <begin position="397"/>
        <end position="413"/>
    </location>
</feature>
<dbReference type="VEuPathDB" id="FungiDB:MELLADRAFT_84557"/>
<evidence type="ECO:0000313" key="5">
    <source>
        <dbReference type="Proteomes" id="UP000001072"/>
    </source>
</evidence>
<dbReference type="KEGG" id="mlr:MELLADRAFT_84557"/>
<dbReference type="OrthoDB" id="2501352at2759"/>
<dbReference type="GeneID" id="18933529"/>
<feature type="coiled-coil region" evidence="1">
    <location>
        <begin position="49"/>
        <end position="83"/>
    </location>
</feature>
<name>F4SCG1_MELLP</name>
<keyword evidence="5" id="KW-1185">Reference proteome</keyword>
<gene>
    <name evidence="4" type="ORF">MELLADRAFT_84557</name>
</gene>
<dbReference type="InterPro" id="IPR004827">
    <property type="entry name" value="bZIP"/>
</dbReference>
<feature type="region of interest" description="Disordered" evidence="2">
    <location>
        <begin position="164"/>
        <end position="225"/>
    </location>
</feature>
<reference evidence="5" key="1">
    <citation type="journal article" date="2011" name="Proc. Natl. Acad. Sci. U.S.A.">
        <title>Obligate biotrophy features unraveled by the genomic analysis of rust fungi.</title>
        <authorList>
            <person name="Duplessis S."/>
            <person name="Cuomo C.A."/>
            <person name="Lin Y.-C."/>
            <person name="Aerts A."/>
            <person name="Tisserant E."/>
            <person name="Veneault-Fourrey C."/>
            <person name="Joly D.L."/>
            <person name="Hacquard S."/>
            <person name="Amselem J."/>
            <person name="Cantarel B.L."/>
            <person name="Chiu R."/>
            <person name="Coutinho P.M."/>
            <person name="Feau N."/>
            <person name="Field M."/>
            <person name="Frey P."/>
            <person name="Gelhaye E."/>
            <person name="Goldberg J."/>
            <person name="Grabherr M.G."/>
            <person name="Kodira C.D."/>
            <person name="Kohler A."/>
            <person name="Kuees U."/>
            <person name="Lindquist E.A."/>
            <person name="Lucas S.M."/>
            <person name="Mago R."/>
            <person name="Mauceli E."/>
            <person name="Morin E."/>
            <person name="Murat C."/>
            <person name="Pangilinan J.L."/>
            <person name="Park R."/>
            <person name="Pearson M."/>
            <person name="Quesneville H."/>
            <person name="Rouhier N."/>
            <person name="Sakthikumar S."/>
            <person name="Salamov A.A."/>
            <person name="Schmutz J."/>
            <person name="Selles B."/>
            <person name="Shapiro H."/>
            <person name="Tanguay P."/>
            <person name="Tuskan G.A."/>
            <person name="Henrissat B."/>
            <person name="Van de Peer Y."/>
            <person name="Rouze P."/>
            <person name="Ellis J.G."/>
            <person name="Dodds P.N."/>
            <person name="Schein J.E."/>
            <person name="Zhong S."/>
            <person name="Hamelin R.C."/>
            <person name="Grigoriev I.V."/>
            <person name="Szabo L.J."/>
            <person name="Martin F."/>
        </authorList>
    </citation>
    <scope>NUCLEOTIDE SEQUENCE [LARGE SCALE GENOMIC DNA]</scope>
    <source>
        <strain evidence="5">98AG31 / pathotype 3-4-7</strain>
    </source>
</reference>
<feature type="compositionally biased region" description="Basic and acidic residues" evidence="2">
    <location>
        <begin position="19"/>
        <end position="30"/>
    </location>
</feature>
<evidence type="ECO:0000313" key="4">
    <source>
        <dbReference type="EMBL" id="EGF97669.1"/>
    </source>
</evidence>
<dbReference type="EMBL" id="GL883207">
    <property type="protein sequence ID" value="EGF97669.1"/>
    <property type="molecule type" value="Genomic_DNA"/>
</dbReference>
<keyword evidence="1" id="KW-0175">Coiled coil</keyword>
<dbReference type="SMART" id="SM00338">
    <property type="entry name" value="BRLZ"/>
    <property type="match status" value="1"/>
</dbReference>
<feature type="region of interest" description="Disordered" evidence="2">
    <location>
        <begin position="1"/>
        <end position="30"/>
    </location>
</feature>
<evidence type="ECO:0000256" key="2">
    <source>
        <dbReference type="SAM" id="MobiDB-lite"/>
    </source>
</evidence>
<protein>
    <recommendedName>
        <fullName evidence="3">BZIP domain-containing protein</fullName>
    </recommendedName>
</protein>
<dbReference type="InParanoid" id="F4SCG1"/>
<dbReference type="PROSITE" id="PS00036">
    <property type="entry name" value="BZIP_BASIC"/>
    <property type="match status" value="1"/>
</dbReference>
<evidence type="ECO:0000259" key="3">
    <source>
        <dbReference type="PROSITE" id="PS00036"/>
    </source>
</evidence>
<feature type="domain" description="BZIP" evidence="3">
    <location>
        <begin position="22"/>
        <end position="37"/>
    </location>
</feature>
<evidence type="ECO:0000256" key="1">
    <source>
        <dbReference type="SAM" id="Coils"/>
    </source>
</evidence>
<sequence>MPRQPLVDSPDLPPYGQRSSERRKEQNRIAQRQLRERRLQQDAAQAAELDRRQKEIDRLTRMVQELRNENTRLKKQSMGTTRRRQSVPISSLSRCFSGGTYGSASNIFSQGPSTFNPPSSVFHHERHSIDFGTLHRVNGTSPHPNSIKPDVVNIGDWSSEDDTIHGTTDLSDGDRNVTSPMVPYTSVLPTNPNLTRERERYIPVSRPRKRSLQEVSDGDDEDRSRFEFPHLKKTKDSSGAPSLFSLPPTDNVFKMSPTITKPIATMSTLDLSPKQSSRSILDPTIPLTSFLPKTMLTNAKDHSSSFFEPYSPHSPSISPVASHRYPVGDDTFENAAQIRKSSTSGSSDISIANSTYSTSDLQYEYPPYFSHFMPLQPMGISPQDVLGLKSSNPWSFVSATQESPQNPHSSYQVPGSYFGFESRSSTQPEASTISSAFDPSINSIHPESSLPS</sequence>
<proteinExistence type="predicted"/>
<dbReference type="CDD" id="cd14686">
    <property type="entry name" value="bZIP"/>
    <property type="match status" value="1"/>
</dbReference>
<dbReference type="HOGENOM" id="CLU_605627_0_0_1"/>
<dbReference type="AlphaFoldDB" id="F4SCG1"/>
<organism evidence="5">
    <name type="scientific">Melampsora larici-populina (strain 98AG31 / pathotype 3-4-7)</name>
    <name type="common">Poplar leaf rust fungus</name>
    <dbReference type="NCBI Taxonomy" id="747676"/>
    <lineage>
        <taxon>Eukaryota</taxon>
        <taxon>Fungi</taxon>
        <taxon>Dikarya</taxon>
        <taxon>Basidiomycota</taxon>
        <taxon>Pucciniomycotina</taxon>
        <taxon>Pucciniomycetes</taxon>
        <taxon>Pucciniales</taxon>
        <taxon>Melampsoraceae</taxon>
        <taxon>Melampsora</taxon>
    </lineage>
</organism>
<feature type="region of interest" description="Disordered" evidence="2">
    <location>
        <begin position="397"/>
        <end position="452"/>
    </location>
</feature>
<accession>F4SCG1</accession>